<reference evidence="1" key="1">
    <citation type="journal article" date="2021" name="New Phytol.">
        <title>Evolutionary innovations through gain and loss of genes in the ectomycorrhizal Boletales.</title>
        <authorList>
            <person name="Wu G."/>
            <person name="Miyauchi S."/>
            <person name="Morin E."/>
            <person name="Kuo A."/>
            <person name="Drula E."/>
            <person name="Varga T."/>
            <person name="Kohler A."/>
            <person name="Feng B."/>
            <person name="Cao Y."/>
            <person name="Lipzen A."/>
            <person name="Daum C."/>
            <person name="Hundley H."/>
            <person name="Pangilinan J."/>
            <person name="Johnson J."/>
            <person name="Barry K."/>
            <person name="LaButti K."/>
            <person name="Ng V."/>
            <person name="Ahrendt S."/>
            <person name="Min B."/>
            <person name="Choi I.G."/>
            <person name="Park H."/>
            <person name="Plett J.M."/>
            <person name="Magnuson J."/>
            <person name="Spatafora J.W."/>
            <person name="Nagy L.G."/>
            <person name="Henrissat B."/>
            <person name="Grigoriev I.V."/>
            <person name="Yang Z.L."/>
            <person name="Xu J."/>
            <person name="Martin F.M."/>
        </authorList>
    </citation>
    <scope>NUCLEOTIDE SEQUENCE</scope>
    <source>
        <strain evidence="1">KUC20120723A-06</strain>
    </source>
</reference>
<comment type="caution">
    <text evidence="1">The sequence shown here is derived from an EMBL/GenBank/DDBJ whole genome shotgun (WGS) entry which is preliminary data.</text>
</comment>
<gene>
    <name evidence="1" type="ORF">BV22DRAFT_1027256</name>
</gene>
<evidence type="ECO:0000313" key="2">
    <source>
        <dbReference type="Proteomes" id="UP000790709"/>
    </source>
</evidence>
<organism evidence="1 2">
    <name type="scientific">Leucogyrophana mollusca</name>
    <dbReference type="NCBI Taxonomy" id="85980"/>
    <lineage>
        <taxon>Eukaryota</taxon>
        <taxon>Fungi</taxon>
        <taxon>Dikarya</taxon>
        <taxon>Basidiomycota</taxon>
        <taxon>Agaricomycotina</taxon>
        <taxon>Agaricomycetes</taxon>
        <taxon>Agaricomycetidae</taxon>
        <taxon>Boletales</taxon>
        <taxon>Boletales incertae sedis</taxon>
        <taxon>Leucogyrophana</taxon>
    </lineage>
</organism>
<evidence type="ECO:0000313" key="1">
    <source>
        <dbReference type="EMBL" id="KAH7916903.1"/>
    </source>
</evidence>
<protein>
    <submittedName>
        <fullName evidence="1">Uncharacterized protein</fullName>
    </submittedName>
</protein>
<name>A0ACB8AWI8_9AGAM</name>
<dbReference type="EMBL" id="MU267477">
    <property type="protein sequence ID" value="KAH7916903.1"/>
    <property type="molecule type" value="Genomic_DNA"/>
</dbReference>
<keyword evidence="2" id="KW-1185">Reference proteome</keyword>
<proteinExistence type="predicted"/>
<dbReference type="Proteomes" id="UP000790709">
    <property type="component" value="Unassembled WGS sequence"/>
</dbReference>
<sequence>MREAFRQTCICGRVFAEVGQFRRHEKGCQKGKKRLSSALAKAREVYQRKKIRIDEDLDRDSNHLPDSEANIQDPLNDMGSRLDSEEPPLPLPPPELAPYGFPSPANSPSPSASPLPTRCQSIRSSLRRFFNTQRNKFGLFRRYHTEHPPSRDPEDPHAPEHSHCALSESDTPQNGAHPEPGPDNPFYPYPNESSLRLGDWYWNHGAQKSQESFKQLLDVIGNPSFSSEDVRTTNWKAIDRELGSNSFDADEEEWVDADGWRRTPITISVPFHSRSACPGPKDHCVVDLHHRSLVSII</sequence>
<accession>A0ACB8AWI8</accession>
<feature type="non-terminal residue" evidence="1">
    <location>
        <position position="297"/>
    </location>
</feature>